<dbReference type="EMBL" id="JAYMFF010000015">
    <property type="protein sequence ID" value="MEC4176447.1"/>
    <property type="molecule type" value="Genomic_DNA"/>
</dbReference>
<name>A0ABU6IJ37_9ACTN</name>
<reference evidence="1 2" key="1">
    <citation type="submission" date="2024-01" db="EMBL/GenBank/DDBJ databases">
        <title>novel species in genus Adlercreutzia.</title>
        <authorList>
            <person name="Liu X."/>
        </authorList>
    </citation>
    <scope>NUCLEOTIDE SEQUENCE [LARGE SCALE GENOMIC DNA]</scope>
    <source>
        <strain evidence="1 2">R7</strain>
    </source>
</reference>
<evidence type="ECO:0000313" key="1">
    <source>
        <dbReference type="EMBL" id="MEC4176447.1"/>
    </source>
</evidence>
<keyword evidence="2" id="KW-1185">Reference proteome</keyword>
<evidence type="ECO:0000313" key="2">
    <source>
        <dbReference type="Proteomes" id="UP001349994"/>
    </source>
</evidence>
<accession>A0ABU6IJ37</accession>
<organism evidence="1 2">
    <name type="scientific">Adlercreutzia wanghongyangiae</name>
    <dbReference type="NCBI Taxonomy" id="3111451"/>
    <lineage>
        <taxon>Bacteria</taxon>
        <taxon>Bacillati</taxon>
        <taxon>Actinomycetota</taxon>
        <taxon>Coriobacteriia</taxon>
        <taxon>Eggerthellales</taxon>
        <taxon>Eggerthellaceae</taxon>
        <taxon>Adlercreutzia</taxon>
    </lineage>
</organism>
<comment type="caution">
    <text evidence="1">The sequence shown here is derived from an EMBL/GenBank/DDBJ whole genome shotgun (WGS) entry which is preliminary data.</text>
</comment>
<protein>
    <submittedName>
        <fullName evidence="1">Uncharacterized protein</fullName>
    </submittedName>
</protein>
<proteinExistence type="predicted"/>
<dbReference type="Proteomes" id="UP001349994">
    <property type="component" value="Unassembled WGS sequence"/>
</dbReference>
<dbReference type="RefSeq" id="WP_338210776.1">
    <property type="nucleotide sequence ID" value="NZ_JAYMFF010000015.1"/>
</dbReference>
<sequence length="84" mass="9021">MIESDKRFLGYIISLVGGAEHTDGEAIDGLFVGGDGLCYVRRSANRFQPLPLGDVKHNGRTGLLAKTFQKFFGGSCKKEGLCGV</sequence>
<gene>
    <name evidence="1" type="ORF">VIN30_08330</name>
</gene>